<protein>
    <submittedName>
        <fullName evidence="1">Uncharacterized protein</fullName>
    </submittedName>
</protein>
<dbReference type="EMBL" id="JBDFQZ010000013">
    <property type="protein sequence ID" value="KAK9667984.1"/>
    <property type="molecule type" value="Genomic_DNA"/>
</dbReference>
<accession>A0AAW1GXX5</accession>
<sequence length="188" mass="21727">MGVNGVYKLRRYPTITTQNYYPVVYPTYVAPFYPYPLPLWPSYDPEPTKDTHKIVKPTAVHTTNPINVDELVGMSKLSLGEQSGAESNQVYRRNCSKVRLGSLHFKRILPRVVQEANFLFAMKNPYEVVFNKARHNTTLTPNQWRYTIHGQPWFGLREETTMTLDMLANEPHTICHYSIYATVINTNS</sequence>
<keyword evidence="2" id="KW-1185">Reference proteome</keyword>
<reference evidence="1" key="1">
    <citation type="submission" date="2024-03" db="EMBL/GenBank/DDBJ databases">
        <title>WGS assembly of Saponaria officinalis var. Norfolk2.</title>
        <authorList>
            <person name="Jenkins J."/>
            <person name="Shu S."/>
            <person name="Grimwood J."/>
            <person name="Barry K."/>
            <person name="Goodstein D."/>
            <person name="Schmutz J."/>
            <person name="Leebens-Mack J."/>
            <person name="Osbourn A."/>
        </authorList>
    </citation>
    <scope>NUCLEOTIDE SEQUENCE [LARGE SCALE GENOMIC DNA]</scope>
    <source>
        <strain evidence="1">JIC</strain>
    </source>
</reference>
<evidence type="ECO:0000313" key="2">
    <source>
        <dbReference type="Proteomes" id="UP001443914"/>
    </source>
</evidence>
<dbReference type="AlphaFoldDB" id="A0AAW1GXX5"/>
<dbReference type="Proteomes" id="UP001443914">
    <property type="component" value="Unassembled WGS sequence"/>
</dbReference>
<name>A0AAW1GXX5_SAPOF</name>
<evidence type="ECO:0000313" key="1">
    <source>
        <dbReference type="EMBL" id="KAK9667984.1"/>
    </source>
</evidence>
<organism evidence="1 2">
    <name type="scientific">Saponaria officinalis</name>
    <name type="common">Common soapwort</name>
    <name type="synonym">Lychnis saponaria</name>
    <dbReference type="NCBI Taxonomy" id="3572"/>
    <lineage>
        <taxon>Eukaryota</taxon>
        <taxon>Viridiplantae</taxon>
        <taxon>Streptophyta</taxon>
        <taxon>Embryophyta</taxon>
        <taxon>Tracheophyta</taxon>
        <taxon>Spermatophyta</taxon>
        <taxon>Magnoliopsida</taxon>
        <taxon>eudicotyledons</taxon>
        <taxon>Gunneridae</taxon>
        <taxon>Pentapetalae</taxon>
        <taxon>Caryophyllales</taxon>
        <taxon>Caryophyllaceae</taxon>
        <taxon>Caryophylleae</taxon>
        <taxon>Saponaria</taxon>
    </lineage>
</organism>
<comment type="caution">
    <text evidence="1">The sequence shown here is derived from an EMBL/GenBank/DDBJ whole genome shotgun (WGS) entry which is preliminary data.</text>
</comment>
<gene>
    <name evidence="1" type="ORF">RND81_13G026200</name>
</gene>
<proteinExistence type="predicted"/>